<dbReference type="PANTHER" id="PTHR47611:SF3">
    <property type="entry name" value="HAT C-TERMINAL DIMERISATION DOMAIN-CONTAINING PROTEIN"/>
    <property type="match status" value="1"/>
</dbReference>
<dbReference type="InterPro" id="IPR012337">
    <property type="entry name" value="RNaseH-like_sf"/>
</dbReference>
<evidence type="ECO:0000313" key="2">
    <source>
        <dbReference type="EMBL" id="CAF5222466.1"/>
    </source>
</evidence>
<evidence type="ECO:0000259" key="1">
    <source>
        <dbReference type="Pfam" id="PF05699"/>
    </source>
</evidence>
<feature type="domain" description="HAT C-terminal dimerisation" evidence="1">
    <location>
        <begin position="18"/>
        <end position="87"/>
    </location>
</feature>
<feature type="non-terminal residue" evidence="2">
    <location>
        <position position="1"/>
    </location>
</feature>
<proteinExistence type="predicted"/>
<dbReference type="AlphaFoldDB" id="A0A8S3JUX8"/>
<reference evidence="2" key="1">
    <citation type="submission" date="2021-02" db="EMBL/GenBank/DDBJ databases">
        <authorList>
            <person name="Nowell W R."/>
        </authorList>
    </citation>
    <scope>NUCLEOTIDE SEQUENCE</scope>
</reference>
<protein>
    <recommendedName>
        <fullName evidence="1">HAT C-terminal dimerisation domain-containing protein</fullName>
    </recommendedName>
</protein>
<comment type="caution">
    <text evidence="2">The sequence shown here is derived from an EMBL/GenBank/DDBJ whole genome shotgun (WGS) entry which is preliminary data.</text>
</comment>
<name>A0A8S3JUX8_9BILA</name>
<dbReference type="InterPro" id="IPR008906">
    <property type="entry name" value="HATC_C_dom"/>
</dbReference>
<gene>
    <name evidence="2" type="ORF">SMN809_LOCUS82849</name>
</gene>
<dbReference type="SUPFAM" id="SSF53098">
    <property type="entry name" value="Ribonuclease H-like"/>
    <property type="match status" value="1"/>
</dbReference>
<dbReference type="GO" id="GO:0046983">
    <property type="term" value="F:protein dimerization activity"/>
    <property type="evidence" value="ECO:0007669"/>
    <property type="project" value="InterPro"/>
</dbReference>
<dbReference type="EMBL" id="CAJOBI010353261">
    <property type="protein sequence ID" value="CAF5222466.1"/>
    <property type="molecule type" value="Genomic_DNA"/>
</dbReference>
<evidence type="ECO:0000313" key="3">
    <source>
        <dbReference type="Proteomes" id="UP000676336"/>
    </source>
</evidence>
<organism evidence="2 3">
    <name type="scientific">Rotaria magnacalcarata</name>
    <dbReference type="NCBI Taxonomy" id="392030"/>
    <lineage>
        <taxon>Eukaryota</taxon>
        <taxon>Metazoa</taxon>
        <taxon>Spiralia</taxon>
        <taxon>Gnathifera</taxon>
        <taxon>Rotifera</taxon>
        <taxon>Eurotatoria</taxon>
        <taxon>Bdelloidea</taxon>
        <taxon>Philodinida</taxon>
        <taxon>Philodinidae</taxon>
        <taxon>Rotaria</taxon>
    </lineage>
</organism>
<accession>A0A8S3JUX8</accession>
<dbReference type="Pfam" id="PF05699">
    <property type="entry name" value="Dimer_Tnp_hAT"/>
    <property type="match status" value="1"/>
</dbReference>
<dbReference type="PANTHER" id="PTHR47611">
    <property type="entry name" value="HAT DIMERISATION DOMAIN, C-TERMINAL"/>
    <property type="match status" value="1"/>
</dbReference>
<sequence length="92" mass="10514">SSEDDEDEIKRYAIAKLVISDEESVLQWWKKRSINYPTLSVLAGSLLGIPASSCISERIFSDTGRILQERLQNLADDIVDDILFIRNFKKIL</sequence>
<dbReference type="Proteomes" id="UP000676336">
    <property type="component" value="Unassembled WGS sequence"/>
</dbReference>